<proteinExistence type="predicted"/>
<dbReference type="PANTHER" id="PTHR41368:SF1">
    <property type="entry name" value="PROTEIN YGHO"/>
    <property type="match status" value="1"/>
</dbReference>
<dbReference type="SUPFAM" id="SSF55729">
    <property type="entry name" value="Acyl-CoA N-acyltransferases (Nat)"/>
    <property type="match status" value="1"/>
</dbReference>
<dbReference type="InterPro" id="IPR039968">
    <property type="entry name" value="BcerS-like"/>
</dbReference>
<evidence type="ECO:0008006" key="3">
    <source>
        <dbReference type="Google" id="ProtNLM"/>
    </source>
</evidence>
<evidence type="ECO:0000313" key="1">
    <source>
        <dbReference type="EMBL" id="MCA6078300.1"/>
    </source>
</evidence>
<comment type="caution">
    <text evidence="1">The sequence shown here is derived from an EMBL/GenBank/DDBJ whole genome shotgun (WGS) entry which is preliminary data.</text>
</comment>
<dbReference type="EMBL" id="JAIXNE010000005">
    <property type="protein sequence ID" value="MCA6078300.1"/>
    <property type="molecule type" value="Genomic_DNA"/>
</dbReference>
<dbReference type="PANTHER" id="PTHR41368">
    <property type="entry name" value="PROTEIN YGHO"/>
    <property type="match status" value="1"/>
</dbReference>
<name>A0A9X1HUT9_9BACT</name>
<sequence>MKIVEVTDSSLAREFLLFPLSVYRNTKTWIRPLDKDIEAVFDPKKNKAFRSGECCRWVAMDSDGKVTGRIAAFVNKKTALKGNDQPTGGLGFFECTEDREVAFALFDTARKWLEEKGMEAMDGPINFGERDKWWGLLVDGFDLEPNYNCNYNPPYYQQFFEDYGFQIYFKQFTFGRKVREPFHPRLYEKAKKAMENPGYRFEHLRLKNLDKYTEDFRVVYNKAWARHTGVAEMSSLQAKAIMKQMKPIIDEKIIWFGYYENEPVAFYINLPEVNQIFKHVNGKLNWIGKLKFLYHKTFKTCKKMLGLVFGVVPEHQGKGLEGALVIATAGMVQEAYTQYDDLEMNWIGDFNPKMIRVVEQVGGDIVKTHHTYRKLFDETKEFKRAPMQ</sequence>
<gene>
    <name evidence="1" type="ORF">LDX50_25735</name>
</gene>
<organism evidence="1 2">
    <name type="scientific">Fulvivirga sedimenti</name>
    <dbReference type="NCBI Taxonomy" id="2879465"/>
    <lineage>
        <taxon>Bacteria</taxon>
        <taxon>Pseudomonadati</taxon>
        <taxon>Bacteroidota</taxon>
        <taxon>Cytophagia</taxon>
        <taxon>Cytophagales</taxon>
        <taxon>Fulvivirgaceae</taxon>
        <taxon>Fulvivirga</taxon>
    </lineage>
</organism>
<protein>
    <recommendedName>
        <fullName evidence="3">N-acetyltransferase</fullName>
    </recommendedName>
</protein>
<dbReference type="InterPro" id="IPR016181">
    <property type="entry name" value="Acyl_CoA_acyltransferase"/>
</dbReference>
<dbReference type="RefSeq" id="WP_225699154.1">
    <property type="nucleotide sequence ID" value="NZ_JAIXNE010000005.1"/>
</dbReference>
<accession>A0A9X1HUT9</accession>
<reference evidence="1" key="1">
    <citation type="submission" date="2021-09" db="EMBL/GenBank/DDBJ databases">
        <title>Fulvivirga sp. isolated from coastal sediment.</title>
        <authorList>
            <person name="Yu H."/>
        </authorList>
    </citation>
    <scope>NUCLEOTIDE SEQUENCE</scope>
    <source>
        <strain evidence="1">1062</strain>
    </source>
</reference>
<dbReference type="Proteomes" id="UP001139409">
    <property type="component" value="Unassembled WGS sequence"/>
</dbReference>
<keyword evidence="2" id="KW-1185">Reference proteome</keyword>
<dbReference type="Gene3D" id="3.40.630.30">
    <property type="match status" value="1"/>
</dbReference>
<evidence type="ECO:0000313" key="2">
    <source>
        <dbReference type="Proteomes" id="UP001139409"/>
    </source>
</evidence>
<dbReference type="AlphaFoldDB" id="A0A9X1HUT9"/>